<sequence>MWGTTAKSNRNLLQRTQNSFLRSISTAPRYMTVRYIRRELDIPSIAKLISQLSSNFYSNIANHSNSTINIQSIIIFENRNHSAHLASTLNSLFFGDNLALLPLTYFSRSADSLQSADQTFPKTFFFFPSSRRSGL</sequence>
<dbReference type="Proteomes" id="UP000887013">
    <property type="component" value="Unassembled WGS sequence"/>
</dbReference>
<evidence type="ECO:0000313" key="1">
    <source>
        <dbReference type="EMBL" id="GFT36590.1"/>
    </source>
</evidence>
<reference evidence="1" key="1">
    <citation type="submission" date="2020-08" db="EMBL/GenBank/DDBJ databases">
        <title>Multicomponent nature underlies the extraordinary mechanical properties of spider dragline silk.</title>
        <authorList>
            <person name="Kono N."/>
            <person name="Nakamura H."/>
            <person name="Mori M."/>
            <person name="Yoshida Y."/>
            <person name="Ohtoshi R."/>
            <person name="Malay A.D."/>
            <person name="Moran D.A.P."/>
            <person name="Tomita M."/>
            <person name="Numata K."/>
            <person name="Arakawa K."/>
        </authorList>
    </citation>
    <scope>NUCLEOTIDE SEQUENCE</scope>
</reference>
<gene>
    <name evidence="1" type="ORF">NPIL_481241</name>
</gene>
<name>A0A8X6TRH7_NEPPI</name>
<proteinExistence type="predicted"/>
<dbReference type="EMBL" id="BMAW01062619">
    <property type="protein sequence ID" value="GFT36590.1"/>
    <property type="molecule type" value="Genomic_DNA"/>
</dbReference>
<accession>A0A8X6TRH7</accession>
<organism evidence="1 2">
    <name type="scientific">Nephila pilipes</name>
    <name type="common">Giant wood spider</name>
    <name type="synonym">Nephila maculata</name>
    <dbReference type="NCBI Taxonomy" id="299642"/>
    <lineage>
        <taxon>Eukaryota</taxon>
        <taxon>Metazoa</taxon>
        <taxon>Ecdysozoa</taxon>
        <taxon>Arthropoda</taxon>
        <taxon>Chelicerata</taxon>
        <taxon>Arachnida</taxon>
        <taxon>Araneae</taxon>
        <taxon>Araneomorphae</taxon>
        <taxon>Entelegynae</taxon>
        <taxon>Araneoidea</taxon>
        <taxon>Nephilidae</taxon>
        <taxon>Nephila</taxon>
    </lineage>
</organism>
<protein>
    <submittedName>
        <fullName evidence="1">Uncharacterized protein</fullName>
    </submittedName>
</protein>
<dbReference type="AlphaFoldDB" id="A0A8X6TRH7"/>
<comment type="caution">
    <text evidence="1">The sequence shown here is derived from an EMBL/GenBank/DDBJ whole genome shotgun (WGS) entry which is preliminary data.</text>
</comment>
<evidence type="ECO:0000313" key="2">
    <source>
        <dbReference type="Proteomes" id="UP000887013"/>
    </source>
</evidence>
<keyword evidence="2" id="KW-1185">Reference proteome</keyword>